<dbReference type="NCBIfam" id="TIGR02839">
    <property type="entry name" value="spore_V_AE"/>
    <property type="match status" value="1"/>
</dbReference>
<dbReference type="InterPro" id="IPR005562">
    <property type="entry name" value="SpoVA"/>
</dbReference>
<reference evidence="2 3" key="1">
    <citation type="submission" date="2015-12" db="EMBL/GenBank/DDBJ databases">
        <title>Draft genome sequence of the thermoanaerobe Thermotalea metallivorans, an isolate from the runoff channel of the Great Artesian Basin, Australia.</title>
        <authorList>
            <person name="Patel B.K."/>
        </authorList>
    </citation>
    <scope>NUCLEOTIDE SEQUENCE [LARGE SCALE GENOMIC DNA]</scope>
    <source>
        <strain evidence="2 3">B2-1</strain>
    </source>
</reference>
<dbReference type="Pfam" id="PF03862">
    <property type="entry name" value="SpoVAC_SpoVAEB"/>
    <property type="match status" value="1"/>
</dbReference>
<proteinExistence type="predicted"/>
<organism evidence="2 3">
    <name type="scientific">Thermotalea metallivorans</name>
    <dbReference type="NCBI Taxonomy" id="520762"/>
    <lineage>
        <taxon>Bacteria</taxon>
        <taxon>Bacillati</taxon>
        <taxon>Bacillota</taxon>
        <taxon>Clostridia</taxon>
        <taxon>Peptostreptococcales</taxon>
        <taxon>Thermotaleaceae</taxon>
        <taxon>Thermotalea</taxon>
    </lineage>
</organism>
<keyword evidence="1" id="KW-1133">Transmembrane helix</keyword>
<feature type="transmembrane region" description="Helical" evidence="1">
    <location>
        <begin position="31"/>
        <end position="48"/>
    </location>
</feature>
<dbReference type="AlphaFoldDB" id="A0A140L0Y1"/>
<feature type="transmembrane region" description="Helical" evidence="1">
    <location>
        <begin position="54"/>
        <end position="71"/>
    </location>
</feature>
<dbReference type="RefSeq" id="WP_068557474.1">
    <property type="nucleotide sequence ID" value="NZ_LOEE01000061.1"/>
</dbReference>
<accession>A0A140L0Y1</accession>
<evidence type="ECO:0000313" key="3">
    <source>
        <dbReference type="Proteomes" id="UP000070456"/>
    </source>
</evidence>
<comment type="caution">
    <text evidence="2">The sequence shown here is derived from an EMBL/GenBank/DDBJ whole genome shotgun (WGS) entry which is preliminary data.</text>
</comment>
<dbReference type="EMBL" id="LOEE01000061">
    <property type="protein sequence ID" value="KXG74206.1"/>
    <property type="molecule type" value="Genomic_DNA"/>
</dbReference>
<keyword evidence="1" id="KW-0472">Membrane</keyword>
<feature type="transmembrane region" description="Helical" evidence="1">
    <location>
        <begin position="6"/>
        <end position="24"/>
    </location>
</feature>
<dbReference type="InterPro" id="IPR014204">
    <property type="entry name" value="Spore_V_AE"/>
</dbReference>
<gene>
    <name evidence="2" type="ORF">AN619_25240</name>
</gene>
<feature type="transmembrane region" description="Helical" evidence="1">
    <location>
        <begin position="83"/>
        <end position="108"/>
    </location>
</feature>
<dbReference type="PANTHER" id="PTHR38450">
    <property type="entry name" value="STAGE V SPORULATION PROTEIN AC-RELATED"/>
    <property type="match status" value="1"/>
</dbReference>
<keyword evidence="3" id="KW-1185">Reference proteome</keyword>
<dbReference type="OrthoDB" id="9797988at2"/>
<dbReference type="STRING" id="520762.AN619_25240"/>
<dbReference type="PANTHER" id="PTHR38450:SF2">
    <property type="entry name" value="STAGE V SPORULATION PROTEIN AEB"/>
    <property type="match status" value="1"/>
</dbReference>
<protein>
    <recommendedName>
        <fullName evidence="4">SpoVA protein</fullName>
    </recommendedName>
</protein>
<evidence type="ECO:0000313" key="2">
    <source>
        <dbReference type="EMBL" id="KXG74206.1"/>
    </source>
</evidence>
<name>A0A140L0Y1_9FIRM</name>
<evidence type="ECO:0000256" key="1">
    <source>
        <dbReference type="SAM" id="Phobius"/>
    </source>
</evidence>
<sequence>MDYIRAFVVGGLICVIGQLLMDGTKLTPAHVLVLFVTAGVILTALGIYEPIAEFGGAGATVPLPGFGYALAKGAIKATKAKGVLGAFTGGVQATAGGVAAAILFGYLMSVIFTPKTKK</sequence>
<keyword evidence="1" id="KW-0812">Transmembrane</keyword>
<dbReference type="PATRIC" id="fig|520762.4.peg.2803"/>
<evidence type="ECO:0008006" key="4">
    <source>
        <dbReference type="Google" id="ProtNLM"/>
    </source>
</evidence>
<dbReference type="Proteomes" id="UP000070456">
    <property type="component" value="Unassembled WGS sequence"/>
</dbReference>